<dbReference type="GO" id="GO:0003723">
    <property type="term" value="F:RNA binding"/>
    <property type="evidence" value="ECO:0007669"/>
    <property type="project" value="TreeGrafter"/>
</dbReference>
<dbReference type="AlphaFoldDB" id="A0A6A6MB28"/>
<proteinExistence type="inferred from homology"/>
<comment type="similarity">
    <text evidence="1">Belongs to the eukaryotic ribosomal protein eL22 family.</text>
</comment>
<organism evidence="4 5">
    <name type="scientific">Hevea brasiliensis</name>
    <name type="common">Para rubber tree</name>
    <name type="synonym">Siphonia brasiliensis</name>
    <dbReference type="NCBI Taxonomy" id="3981"/>
    <lineage>
        <taxon>Eukaryota</taxon>
        <taxon>Viridiplantae</taxon>
        <taxon>Streptophyta</taxon>
        <taxon>Embryophyta</taxon>
        <taxon>Tracheophyta</taxon>
        <taxon>Spermatophyta</taxon>
        <taxon>Magnoliopsida</taxon>
        <taxon>eudicotyledons</taxon>
        <taxon>Gunneridae</taxon>
        <taxon>Pentapetalae</taxon>
        <taxon>rosids</taxon>
        <taxon>fabids</taxon>
        <taxon>Malpighiales</taxon>
        <taxon>Euphorbiaceae</taxon>
        <taxon>Crotonoideae</taxon>
        <taxon>Micrandreae</taxon>
        <taxon>Hevea</taxon>
    </lineage>
</organism>
<dbReference type="Proteomes" id="UP000467840">
    <property type="component" value="Chromosome 14"/>
</dbReference>
<keyword evidence="2" id="KW-0689">Ribosomal protein</keyword>
<evidence type="ECO:0000313" key="5">
    <source>
        <dbReference type="Proteomes" id="UP000467840"/>
    </source>
</evidence>
<dbReference type="FunFam" id="3.30.1360.210:FF:000002">
    <property type="entry name" value="60S ribosomal protein L22-2"/>
    <property type="match status" value="1"/>
</dbReference>
<keyword evidence="5" id="KW-1185">Reference proteome</keyword>
<evidence type="ECO:0000313" key="4">
    <source>
        <dbReference type="EMBL" id="KAF2310951.1"/>
    </source>
</evidence>
<dbReference type="GO" id="GO:0005840">
    <property type="term" value="C:ribosome"/>
    <property type="evidence" value="ECO:0007669"/>
    <property type="project" value="UniProtKB-KW"/>
</dbReference>
<dbReference type="GO" id="GO:0002181">
    <property type="term" value="P:cytoplasmic translation"/>
    <property type="evidence" value="ECO:0007669"/>
    <property type="project" value="TreeGrafter"/>
</dbReference>
<dbReference type="Gene3D" id="2.130.10.10">
    <property type="entry name" value="YVTN repeat-like/Quinoprotein amine dehydrogenase"/>
    <property type="match status" value="1"/>
</dbReference>
<dbReference type="EMBL" id="JAAGAX010000006">
    <property type="protein sequence ID" value="KAF2310951.1"/>
    <property type="molecule type" value="Genomic_DNA"/>
</dbReference>
<dbReference type="PANTHER" id="PTHR10064:SF36">
    <property type="entry name" value="LARGE RIBOSOMAL SUBUNIT PROTEIN EL22Z"/>
    <property type="match status" value="1"/>
</dbReference>
<accession>A0A6A6MB28</accession>
<dbReference type="InterPro" id="IPR015943">
    <property type="entry name" value="WD40/YVTN_repeat-like_dom_sf"/>
</dbReference>
<gene>
    <name evidence="4" type="ORF">GH714_018725</name>
</gene>
<reference evidence="4 5" key="1">
    <citation type="journal article" date="2020" name="Mol. Plant">
        <title>The Chromosome-Based Rubber Tree Genome Provides New Insights into Spurge Genome Evolution and Rubber Biosynthesis.</title>
        <authorList>
            <person name="Liu J."/>
            <person name="Shi C."/>
            <person name="Shi C.C."/>
            <person name="Li W."/>
            <person name="Zhang Q.J."/>
            <person name="Zhang Y."/>
            <person name="Li K."/>
            <person name="Lu H.F."/>
            <person name="Shi C."/>
            <person name="Zhu S.T."/>
            <person name="Xiao Z.Y."/>
            <person name="Nan H."/>
            <person name="Yue Y."/>
            <person name="Zhu X.G."/>
            <person name="Wu Y."/>
            <person name="Hong X.N."/>
            <person name="Fan G.Y."/>
            <person name="Tong Y."/>
            <person name="Zhang D."/>
            <person name="Mao C.L."/>
            <person name="Liu Y.L."/>
            <person name="Hao S.J."/>
            <person name="Liu W.Q."/>
            <person name="Lv M.Q."/>
            <person name="Zhang H.B."/>
            <person name="Liu Y."/>
            <person name="Hu-Tang G.R."/>
            <person name="Wang J.P."/>
            <person name="Wang J.H."/>
            <person name="Sun Y.H."/>
            <person name="Ni S.B."/>
            <person name="Chen W.B."/>
            <person name="Zhang X.C."/>
            <person name="Jiao Y.N."/>
            <person name="Eichler E.E."/>
            <person name="Li G.H."/>
            <person name="Liu X."/>
            <person name="Gao L.Z."/>
        </authorList>
    </citation>
    <scope>NUCLEOTIDE SEQUENCE [LARGE SCALE GENOMIC DNA]</scope>
    <source>
        <strain evidence="5">cv. GT1</strain>
        <tissue evidence="4">Leaf</tissue>
    </source>
</reference>
<protein>
    <recommendedName>
        <fullName evidence="6">60S ribosomal protein L22-2</fullName>
    </recommendedName>
</protein>
<evidence type="ECO:0000256" key="1">
    <source>
        <dbReference type="ARBA" id="ARBA00007817"/>
    </source>
</evidence>
<dbReference type="Gene3D" id="3.30.1360.210">
    <property type="match status" value="1"/>
</dbReference>
<evidence type="ECO:0000256" key="2">
    <source>
        <dbReference type="ARBA" id="ARBA00022980"/>
    </source>
</evidence>
<comment type="caution">
    <text evidence="4">The sequence shown here is derived from an EMBL/GenBank/DDBJ whole genome shotgun (WGS) entry which is preliminary data.</text>
</comment>
<dbReference type="InterPro" id="IPR038526">
    <property type="entry name" value="Ribosomal_eL22_sf"/>
</dbReference>
<keyword evidence="3" id="KW-0687">Ribonucleoprotein</keyword>
<dbReference type="Pfam" id="PF01776">
    <property type="entry name" value="Ribosomal_L22e"/>
    <property type="match status" value="1"/>
</dbReference>
<dbReference type="GO" id="GO:0003735">
    <property type="term" value="F:structural constituent of ribosome"/>
    <property type="evidence" value="ECO:0007669"/>
    <property type="project" value="InterPro"/>
</dbReference>
<dbReference type="PANTHER" id="PTHR10064">
    <property type="entry name" value="60S RIBOSOMAL PROTEIN L22"/>
    <property type="match status" value="1"/>
</dbReference>
<name>A0A6A6MB28_HEVBR</name>
<evidence type="ECO:0008006" key="6">
    <source>
        <dbReference type="Google" id="ProtNLM"/>
    </source>
</evidence>
<dbReference type="GO" id="GO:1990904">
    <property type="term" value="C:ribonucleoprotein complex"/>
    <property type="evidence" value="ECO:0007669"/>
    <property type="project" value="UniProtKB-KW"/>
</dbReference>
<evidence type="ECO:0000256" key="3">
    <source>
        <dbReference type="ARBA" id="ARBA00023274"/>
    </source>
</evidence>
<sequence>MQWINEDGVMVTGADCGLQAGKVRLICSVSPSSAINGRKSMNLPLYTLLTTESLSWGLAGLLDSEASIYALSYDITGSRLVTCEADKTTKMWKEDETATPETHPLNFKPPKDIREVKKMSRGGAAGAGGAKGKKKGATFTIDCLKPVEDKIMDIASLEKFLQERIKVGGKAGALGDSVTVTREKSKITVTSDSNFSKRYLKYLTKKYLKKHNVRDWLRVIASNKDRNVYELRYFNIAENEGEDEE</sequence>
<dbReference type="InterPro" id="IPR002671">
    <property type="entry name" value="Ribosomal_eL22"/>
</dbReference>